<dbReference type="FunFam" id="3.40.30.10:FF:000013">
    <property type="entry name" value="Blast:Protein SCO1 homolog, mitochondrial"/>
    <property type="match status" value="1"/>
</dbReference>
<dbReference type="VEuPathDB" id="FungiDB:SOCG_04430"/>
<feature type="disulfide bond" description="Redox-active" evidence="10">
    <location>
        <begin position="129"/>
        <end position="133"/>
    </location>
</feature>
<dbReference type="GeneID" id="25033392"/>
<dbReference type="RefSeq" id="XP_013017630.1">
    <property type="nucleotide sequence ID" value="XM_013162176.1"/>
</dbReference>
<protein>
    <submittedName>
        <fullName evidence="11">Copper chaperone Sco1</fullName>
    </submittedName>
</protein>
<dbReference type="Gene3D" id="3.40.30.10">
    <property type="entry name" value="Glutaredoxin"/>
    <property type="match status" value="1"/>
</dbReference>
<evidence type="ECO:0000256" key="8">
    <source>
        <dbReference type="PIRNR" id="PIRNR037736"/>
    </source>
</evidence>
<evidence type="ECO:0000256" key="10">
    <source>
        <dbReference type="PIRSR" id="PIRSR603782-2"/>
    </source>
</evidence>
<dbReference type="GO" id="GO:0045454">
    <property type="term" value="P:cell redox homeostasis"/>
    <property type="evidence" value="ECO:0007669"/>
    <property type="project" value="UniProtKB-ARBA"/>
</dbReference>
<comment type="subcellular location">
    <subcellularLocation>
        <location evidence="1 8">Mitochondrion inner membrane</location>
    </subcellularLocation>
</comment>
<feature type="binding site" evidence="9">
    <location>
        <position position="133"/>
    </location>
    <ligand>
        <name>Cu cation</name>
        <dbReference type="ChEBI" id="CHEBI:23378"/>
    </ligand>
</feature>
<sequence length="264" mass="29685">MFRRRALGPANQIASILRANVRSKASPFQYRLDGRRMIAGKQTATQHSWRSMLSVRAATVAAVTSVGLYFYLQNEKQKAIEVKKEKALSTVGRPKLGGSFSLLNHHGERVTDENFKGKFSIVYFGFTRCPDICPDELDKLTAAIEIVNSVVGDVLNPLFITCDPARDPPSEMAQYLSDFHPKITGLTGTHDEIKDICKKFRVYFSTPKDVDPTKDDYLVDHSVFFYLMDPNGQFVEVFGRNSTAEDMARAIGSYALSWKKDNKI</sequence>
<dbReference type="GO" id="GO:0033617">
    <property type="term" value="P:mitochondrial respiratory chain complex IV assembly"/>
    <property type="evidence" value="ECO:0007669"/>
    <property type="project" value="TreeGrafter"/>
</dbReference>
<dbReference type="CDD" id="cd02968">
    <property type="entry name" value="SCO"/>
    <property type="match status" value="1"/>
</dbReference>
<dbReference type="EMBL" id="KE503206">
    <property type="protein sequence ID" value="EPX75185.1"/>
    <property type="molecule type" value="Genomic_DNA"/>
</dbReference>
<keyword evidence="5 9" id="KW-0186">Copper</keyword>
<dbReference type="OMA" id="FFGFTMC"/>
<evidence type="ECO:0000313" key="12">
    <source>
        <dbReference type="Proteomes" id="UP000016088"/>
    </source>
</evidence>
<feature type="binding site" evidence="9">
    <location>
        <position position="221"/>
    </location>
    <ligand>
        <name>Cu cation</name>
        <dbReference type="ChEBI" id="CHEBI:23378"/>
    </ligand>
</feature>
<evidence type="ECO:0000256" key="7">
    <source>
        <dbReference type="ARBA" id="ARBA00023136"/>
    </source>
</evidence>
<dbReference type="GO" id="GO:0016531">
    <property type="term" value="F:copper chaperone activity"/>
    <property type="evidence" value="ECO:0007669"/>
    <property type="project" value="InterPro"/>
</dbReference>
<dbReference type="SUPFAM" id="SSF52833">
    <property type="entry name" value="Thioredoxin-like"/>
    <property type="match status" value="1"/>
</dbReference>
<evidence type="ECO:0000313" key="11">
    <source>
        <dbReference type="EMBL" id="EPX75185.1"/>
    </source>
</evidence>
<dbReference type="GO" id="GO:0005507">
    <property type="term" value="F:copper ion binding"/>
    <property type="evidence" value="ECO:0007669"/>
    <property type="project" value="InterPro"/>
</dbReference>
<organism evidence="11 12">
    <name type="scientific">Schizosaccharomyces octosporus (strain yFS286)</name>
    <name type="common">Fission yeast</name>
    <name type="synonym">Octosporomyces octosporus</name>
    <dbReference type="NCBI Taxonomy" id="483514"/>
    <lineage>
        <taxon>Eukaryota</taxon>
        <taxon>Fungi</taxon>
        <taxon>Dikarya</taxon>
        <taxon>Ascomycota</taxon>
        <taxon>Taphrinomycotina</taxon>
        <taxon>Schizosaccharomycetes</taxon>
        <taxon>Schizosaccharomycetales</taxon>
        <taxon>Schizosaccharomycetaceae</taxon>
        <taxon>Schizosaccharomyces</taxon>
    </lineage>
</organism>
<evidence type="ECO:0000256" key="9">
    <source>
        <dbReference type="PIRSR" id="PIRSR037736-1"/>
    </source>
</evidence>
<name>S9RAM6_SCHOY</name>
<evidence type="ECO:0000256" key="2">
    <source>
        <dbReference type="ARBA" id="ARBA00010996"/>
    </source>
</evidence>
<dbReference type="OrthoDB" id="270009at2759"/>
<accession>S9RAM6</accession>
<feature type="binding site" evidence="9">
    <location>
        <position position="129"/>
    </location>
    <ligand>
        <name>Cu cation</name>
        <dbReference type="ChEBI" id="CHEBI:23378"/>
    </ligand>
</feature>
<dbReference type="GO" id="GO:0005743">
    <property type="term" value="C:mitochondrial inner membrane"/>
    <property type="evidence" value="ECO:0007669"/>
    <property type="project" value="UniProtKB-SubCell"/>
</dbReference>
<keyword evidence="12" id="KW-1185">Reference proteome</keyword>
<dbReference type="Proteomes" id="UP000016088">
    <property type="component" value="Unassembled WGS sequence"/>
</dbReference>
<dbReference type="InterPro" id="IPR017276">
    <property type="entry name" value="Synth_of_cyt-c-oxidase_Sco1/2"/>
</dbReference>
<comment type="similarity">
    <text evidence="2 8">Belongs to the SCO1/2 family.</text>
</comment>
<evidence type="ECO:0000256" key="5">
    <source>
        <dbReference type="ARBA" id="ARBA00023008"/>
    </source>
</evidence>
<keyword evidence="3 9" id="KW-0479">Metal-binding</keyword>
<dbReference type="GO" id="GO:0006878">
    <property type="term" value="P:intracellular copper ion homeostasis"/>
    <property type="evidence" value="ECO:0007669"/>
    <property type="project" value="UniProtKB-UniRule"/>
</dbReference>
<dbReference type="InterPro" id="IPR003782">
    <property type="entry name" value="SCO1/SenC"/>
</dbReference>
<dbReference type="AlphaFoldDB" id="S9RAM6"/>
<keyword evidence="7" id="KW-0472">Membrane</keyword>
<keyword evidence="4 8" id="KW-0999">Mitochondrion inner membrane</keyword>
<evidence type="ECO:0000256" key="4">
    <source>
        <dbReference type="ARBA" id="ARBA00022792"/>
    </source>
</evidence>
<reference evidence="11 12" key="1">
    <citation type="journal article" date="2011" name="Science">
        <title>Comparative functional genomics of the fission yeasts.</title>
        <authorList>
            <person name="Rhind N."/>
            <person name="Chen Z."/>
            <person name="Yassour M."/>
            <person name="Thompson D.A."/>
            <person name="Haas B.J."/>
            <person name="Habib N."/>
            <person name="Wapinski I."/>
            <person name="Roy S."/>
            <person name="Lin M.F."/>
            <person name="Heiman D.I."/>
            <person name="Young S.K."/>
            <person name="Furuya K."/>
            <person name="Guo Y."/>
            <person name="Pidoux A."/>
            <person name="Chen H.M."/>
            <person name="Robbertse B."/>
            <person name="Goldberg J.M."/>
            <person name="Aoki K."/>
            <person name="Bayne E.H."/>
            <person name="Berlin A.M."/>
            <person name="Desjardins C.A."/>
            <person name="Dobbs E."/>
            <person name="Dukaj L."/>
            <person name="Fan L."/>
            <person name="FitzGerald M.G."/>
            <person name="French C."/>
            <person name="Gujja S."/>
            <person name="Hansen K."/>
            <person name="Keifenheim D."/>
            <person name="Levin J.Z."/>
            <person name="Mosher R.A."/>
            <person name="Mueller C.A."/>
            <person name="Pfiffner J."/>
            <person name="Priest M."/>
            <person name="Russ C."/>
            <person name="Smialowska A."/>
            <person name="Swoboda P."/>
            <person name="Sykes S.M."/>
            <person name="Vaughn M."/>
            <person name="Vengrova S."/>
            <person name="Yoder R."/>
            <person name="Zeng Q."/>
            <person name="Allshire R."/>
            <person name="Baulcombe D."/>
            <person name="Birren B.W."/>
            <person name="Brown W."/>
            <person name="Ekwall K."/>
            <person name="Kellis M."/>
            <person name="Leatherwood J."/>
            <person name="Levin H."/>
            <person name="Margalit H."/>
            <person name="Martienssen R."/>
            <person name="Nieduszynski C.A."/>
            <person name="Spatafora J.W."/>
            <person name="Friedman N."/>
            <person name="Dalgaard J.Z."/>
            <person name="Baumann P."/>
            <person name="Niki H."/>
            <person name="Regev A."/>
            <person name="Nusbaum C."/>
        </authorList>
    </citation>
    <scope>NUCLEOTIDE SEQUENCE [LARGE SCALE GENOMIC DNA]</scope>
    <source>
        <strain evidence="12">yFS286</strain>
    </source>
</reference>
<dbReference type="PANTHER" id="PTHR12151:SF5">
    <property type="entry name" value="AT19154P"/>
    <property type="match status" value="1"/>
</dbReference>
<dbReference type="InterPro" id="IPR036249">
    <property type="entry name" value="Thioredoxin-like_sf"/>
</dbReference>
<evidence type="ECO:0000256" key="1">
    <source>
        <dbReference type="ARBA" id="ARBA00004273"/>
    </source>
</evidence>
<gene>
    <name evidence="11" type="ORF">SOCG_04430</name>
</gene>
<dbReference type="eggNOG" id="KOG2792">
    <property type="taxonomic scope" value="Eukaryota"/>
</dbReference>
<keyword evidence="6 8" id="KW-0496">Mitochondrion</keyword>
<dbReference type="HOGENOM" id="CLU_050131_0_3_1"/>
<dbReference type="Pfam" id="PF02630">
    <property type="entry name" value="SCO1-SenC"/>
    <property type="match status" value="1"/>
</dbReference>
<dbReference type="PIRSF" id="PIRSF037736">
    <property type="entry name" value="SCO1"/>
    <property type="match status" value="1"/>
</dbReference>
<dbReference type="PANTHER" id="PTHR12151">
    <property type="entry name" value="ELECTRON TRANSPORT PROTIN SCO1/SENC FAMILY MEMBER"/>
    <property type="match status" value="1"/>
</dbReference>
<evidence type="ECO:0000256" key="6">
    <source>
        <dbReference type="ARBA" id="ARBA00023128"/>
    </source>
</evidence>
<evidence type="ECO:0000256" key="3">
    <source>
        <dbReference type="ARBA" id="ARBA00022723"/>
    </source>
</evidence>
<keyword evidence="10" id="KW-1015">Disulfide bond</keyword>
<proteinExistence type="inferred from homology"/>